<proteinExistence type="predicted"/>
<dbReference type="AlphaFoldDB" id="A0A4Y7U468"/>
<reference evidence="1 2" key="1">
    <citation type="journal article" date="2018" name="Syst. Appl. Microbiol.">
        <title>Flavobacterium circumlabens sp. nov. and Flavobacterium cupreum sp. nov., two psychrotrophic species isolated from Antarctic environmental samples.</title>
        <authorList>
            <person name="Kralova S."/>
            <person name="Busse H.J."/>
            <person name="Svec P."/>
            <person name="Maslanova I."/>
            <person name="Stankova E."/>
            <person name="Bartak M."/>
            <person name="Sedlacek I."/>
        </authorList>
    </citation>
    <scope>NUCLEOTIDE SEQUENCE [LARGE SCALE GENOMIC DNA]</scope>
    <source>
        <strain evidence="1 2">CCM 8828</strain>
    </source>
</reference>
<comment type="caution">
    <text evidence="1">The sequence shown here is derived from an EMBL/GenBank/DDBJ whole genome shotgun (WGS) entry which is preliminary data.</text>
</comment>
<dbReference type="InterPro" id="IPR011990">
    <property type="entry name" value="TPR-like_helical_dom_sf"/>
</dbReference>
<evidence type="ECO:0000313" key="1">
    <source>
        <dbReference type="EMBL" id="TEB41223.1"/>
    </source>
</evidence>
<accession>A0A4Y7U468</accession>
<dbReference type="SUPFAM" id="SSF48452">
    <property type="entry name" value="TPR-like"/>
    <property type="match status" value="1"/>
</dbReference>
<name>A0A4Y7U468_9FLAO</name>
<organism evidence="1 2">
    <name type="scientific">Flavobacterium circumlabens</name>
    <dbReference type="NCBI Taxonomy" id="2133765"/>
    <lineage>
        <taxon>Bacteria</taxon>
        <taxon>Pseudomonadati</taxon>
        <taxon>Bacteroidota</taxon>
        <taxon>Flavobacteriia</taxon>
        <taxon>Flavobacteriales</taxon>
        <taxon>Flavobacteriaceae</taxon>
        <taxon>Flavobacterium</taxon>
    </lineage>
</organism>
<sequence>MGNVQKSIEILLSILLIDSTYLPTYVNLGQNYMQTKDYEKAKEILLKGGKFATDKDLDTKSVLLLNLSITYNNLGDFKTGLKYSNEVIKISQNTKLTEFATKIKKESEENLMRKNIN</sequence>
<dbReference type="Proteomes" id="UP000298340">
    <property type="component" value="Unassembled WGS sequence"/>
</dbReference>
<gene>
    <name evidence="1" type="ORF">D0809_26620</name>
</gene>
<dbReference type="Pfam" id="PF13181">
    <property type="entry name" value="TPR_8"/>
    <property type="match status" value="2"/>
</dbReference>
<dbReference type="EMBL" id="QWDN01000437">
    <property type="protein sequence ID" value="TEB41223.1"/>
    <property type="molecule type" value="Genomic_DNA"/>
</dbReference>
<dbReference type="Gene3D" id="1.25.40.10">
    <property type="entry name" value="Tetratricopeptide repeat domain"/>
    <property type="match status" value="1"/>
</dbReference>
<evidence type="ECO:0000313" key="2">
    <source>
        <dbReference type="Proteomes" id="UP000298340"/>
    </source>
</evidence>
<dbReference type="InterPro" id="IPR019734">
    <property type="entry name" value="TPR_rpt"/>
</dbReference>
<protein>
    <submittedName>
        <fullName evidence="1">Tetratricopeptide repeat protein</fullName>
    </submittedName>
</protein>